<evidence type="ECO:0000313" key="2">
    <source>
        <dbReference type="Proteomes" id="UP001558613"/>
    </source>
</evidence>
<sequence length="72" mass="8129">MMEYFFPGFTAEVLSQRRAFKGVKKKLKEAGIRFGLVFPARLIVTQGNEKKIFGSVSEAEEFVKSVVEQDPS</sequence>
<dbReference type="InterPro" id="IPR042566">
    <property type="entry name" value="L1_C"/>
</dbReference>
<dbReference type="Gene3D" id="3.30.250.20">
    <property type="entry name" value="L1 transposable element, C-terminal domain"/>
    <property type="match status" value="1"/>
</dbReference>
<gene>
    <name evidence="1" type="ORF">QQF64_013680</name>
</gene>
<keyword evidence="2" id="KW-1185">Reference proteome</keyword>
<protein>
    <submittedName>
        <fullName evidence="1">Uncharacterized protein</fullName>
    </submittedName>
</protein>
<evidence type="ECO:0000313" key="1">
    <source>
        <dbReference type="EMBL" id="KAL1255619.1"/>
    </source>
</evidence>
<dbReference type="Proteomes" id="UP001558613">
    <property type="component" value="Unassembled WGS sequence"/>
</dbReference>
<organism evidence="1 2">
    <name type="scientific">Cirrhinus molitorella</name>
    <name type="common">mud carp</name>
    <dbReference type="NCBI Taxonomy" id="172907"/>
    <lineage>
        <taxon>Eukaryota</taxon>
        <taxon>Metazoa</taxon>
        <taxon>Chordata</taxon>
        <taxon>Craniata</taxon>
        <taxon>Vertebrata</taxon>
        <taxon>Euteleostomi</taxon>
        <taxon>Actinopterygii</taxon>
        <taxon>Neopterygii</taxon>
        <taxon>Teleostei</taxon>
        <taxon>Ostariophysi</taxon>
        <taxon>Cypriniformes</taxon>
        <taxon>Cyprinidae</taxon>
        <taxon>Labeoninae</taxon>
        <taxon>Labeonini</taxon>
        <taxon>Cirrhinus</taxon>
    </lineage>
</organism>
<reference evidence="1 2" key="1">
    <citation type="submission" date="2023-09" db="EMBL/GenBank/DDBJ databases">
        <authorList>
            <person name="Wang M."/>
        </authorList>
    </citation>
    <scope>NUCLEOTIDE SEQUENCE [LARGE SCALE GENOMIC DNA]</scope>
    <source>
        <strain evidence="1">GT-2023</strain>
        <tissue evidence="1">Liver</tissue>
    </source>
</reference>
<proteinExistence type="predicted"/>
<accession>A0ABR3LRV3</accession>
<comment type="caution">
    <text evidence="1">The sequence shown here is derived from an EMBL/GenBank/DDBJ whole genome shotgun (WGS) entry which is preliminary data.</text>
</comment>
<dbReference type="EMBL" id="JAYMGO010000019">
    <property type="protein sequence ID" value="KAL1255619.1"/>
    <property type="molecule type" value="Genomic_DNA"/>
</dbReference>
<name>A0ABR3LRV3_9TELE</name>